<dbReference type="GO" id="GO:0008270">
    <property type="term" value="F:zinc ion binding"/>
    <property type="evidence" value="ECO:0007669"/>
    <property type="project" value="UniProtKB-KW"/>
</dbReference>
<protein>
    <submittedName>
        <fullName evidence="4">LANO_0C02762g1_1</fullName>
    </submittedName>
</protein>
<keyword evidence="5" id="KW-1185">Reference proteome</keyword>
<dbReference type="PROSITE" id="PS50157">
    <property type="entry name" value="ZINC_FINGER_C2H2_2"/>
    <property type="match status" value="1"/>
</dbReference>
<organism evidence="4 5">
    <name type="scientific">Lachancea nothofagi CBS 11611</name>
    <dbReference type="NCBI Taxonomy" id="1266666"/>
    <lineage>
        <taxon>Eukaryota</taxon>
        <taxon>Fungi</taxon>
        <taxon>Dikarya</taxon>
        <taxon>Ascomycota</taxon>
        <taxon>Saccharomycotina</taxon>
        <taxon>Saccharomycetes</taxon>
        <taxon>Saccharomycetales</taxon>
        <taxon>Saccharomycetaceae</taxon>
        <taxon>Lachancea</taxon>
    </lineage>
</organism>
<evidence type="ECO:0000256" key="1">
    <source>
        <dbReference type="PROSITE-ProRule" id="PRU00042"/>
    </source>
</evidence>
<keyword evidence="1" id="KW-0863">Zinc-finger</keyword>
<dbReference type="PROSITE" id="PS00028">
    <property type="entry name" value="ZINC_FINGER_C2H2_1"/>
    <property type="match status" value="1"/>
</dbReference>
<dbReference type="EMBL" id="LT598446">
    <property type="protein sequence ID" value="SCU84915.1"/>
    <property type="molecule type" value="Genomic_DNA"/>
</dbReference>
<dbReference type="SMART" id="SM00355">
    <property type="entry name" value="ZnF_C2H2"/>
    <property type="match status" value="3"/>
</dbReference>
<dbReference type="Pfam" id="PF00096">
    <property type="entry name" value="zf-C2H2"/>
    <property type="match status" value="1"/>
</dbReference>
<evidence type="ECO:0000313" key="4">
    <source>
        <dbReference type="EMBL" id="SCU84915.1"/>
    </source>
</evidence>
<evidence type="ECO:0000313" key="5">
    <source>
        <dbReference type="Proteomes" id="UP000189911"/>
    </source>
</evidence>
<sequence>MSPSNTIACEDPLYLGASWKGLKRPERSNSMQSWNDSSTQRSLWTLELLEQEPIHIRPAVAPPMAPPVTSYSAPSSRPTFVKANSYSEGGHDFDEMSHYLSSNQISTQQNSHVHHHVPYNQQHHPPKHNSSYQSHPYLLQRASVPQDPEYSRFSHSAHATSAANNENYACAHQFPDQYNRDCEHDHESREDLTISEYHNESHQFTTFDSSAYVPWQVTPTSSLSDIPRVDYFDDFQAPVSLNSDGRLQSSGFDSSPPQAPSTSNSAYFPDVIATEPEAESESEFLTNTSSEDLHDRFYQSFNNPVQRSPTSRHESVYQQLIDDKPLTEALLKRVKRGYYRCAHCPKMFSSVLDYAKHIDEFEIQRDYKCPFVLCPWKILGLPRRPELRRHCAIQHKMEIPRELKSSLKLGESDFPIMECPSPYCDKNFFRRDSYARHVAMVHEKTDSRFNKRLQKVLEECPHIVGTEEHQAYVLTEIMKTKKKLKA</sequence>
<proteinExistence type="predicted"/>
<dbReference type="InterPro" id="IPR013087">
    <property type="entry name" value="Znf_C2H2_type"/>
</dbReference>
<feature type="domain" description="C2H2-type" evidence="3">
    <location>
        <begin position="417"/>
        <end position="447"/>
    </location>
</feature>
<feature type="region of interest" description="Disordered" evidence="2">
    <location>
        <begin position="243"/>
        <end position="265"/>
    </location>
</feature>
<name>A0A1G4J520_9SACH</name>
<evidence type="ECO:0000259" key="3">
    <source>
        <dbReference type="PROSITE" id="PS50157"/>
    </source>
</evidence>
<reference evidence="5" key="1">
    <citation type="submission" date="2016-03" db="EMBL/GenBank/DDBJ databases">
        <authorList>
            <person name="Devillers Hugo."/>
        </authorList>
    </citation>
    <scope>NUCLEOTIDE SEQUENCE [LARGE SCALE GENOMIC DNA]</scope>
</reference>
<evidence type="ECO:0000256" key="2">
    <source>
        <dbReference type="SAM" id="MobiDB-lite"/>
    </source>
</evidence>
<keyword evidence="1" id="KW-0862">Zinc</keyword>
<dbReference type="Proteomes" id="UP000189911">
    <property type="component" value="Chromosome C"/>
</dbReference>
<gene>
    <name evidence="4" type="ORF">LANO_0C02762G</name>
</gene>
<dbReference type="AlphaFoldDB" id="A0A1G4J520"/>
<dbReference type="OrthoDB" id="6910977at2759"/>
<accession>A0A1G4J520</accession>
<keyword evidence="1" id="KW-0479">Metal-binding</keyword>